<dbReference type="RefSeq" id="WP_290236955.1">
    <property type="nucleotide sequence ID" value="NZ_JAUFPZ010000002.1"/>
</dbReference>
<dbReference type="EMBL" id="JBHSAS010000012">
    <property type="protein sequence ID" value="MFC4029245.1"/>
    <property type="molecule type" value="Genomic_DNA"/>
</dbReference>
<evidence type="ECO:0008006" key="3">
    <source>
        <dbReference type="Google" id="ProtNLM"/>
    </source>
</evidence>
<organism evidence="1 2">
    <name type="scientific">Zunongwangia endophytica</name>
    <dbReference type="NCBI Taxonomy" id="1808945"/>
    <lineage>
        <taxon>Bacteria</taxon>
        <taxon>Pseudomonadati</taxon>
        <taxon>Bacteroidota</taxon>
        <taxon>Flavobacteriia</taxon>
        <taxon>Flavobacteriales</taxon>
        <taxon>Flavobacteriaceae</taxon>
        <taxon>Zunongwangia</taxon>
    </lineage>
</organism>
<accession>A0ABV8HEG1</accession>
<evidence type="ECO:0000313" key="1">
    <source>
        <dbReference type="EMBL" id="MFC4029245.1"/>
    </source>
</evidence>
<name>A0ABV8HEG1_9FLAO</name>
<dbReference type="Proteomes" id="UP001595793">
    <property type="component" value="Unassembled WGS sequence"/>
</dbReference>
<proteinExistence type="predicted"/>
<comment type="caution">
    <text evidence="1">The sequence shown here is derived from an EMBL/GenBank/DDBJ whole genome shotgun (WGS) entry which is preliminary data.</text>
</comment>
<gene>
    <name evidence="1" type="ORF">ACFOS1_17635</name>
</gene>
<reference evidence="2" key="1">
    <citation type="journal article" date="2019" name="Int. J. Syst. Evol. Microbiol.">
        <title>The Global Catalogue of Microorganisms (GCM) 10K type strain sequencing project: providing services to taxonomists for standard genome sequencing and annotation.</title>
        <authorList>
            <consortium name="The Broad Institute Genomics Platform"/>
            <consortium name="The Broad Institute Genome Sequencing Center for Infectious Disease"/>
            <person name="Wu L."/>
            <person name="Ma J."/>
        </authorList>
    </citation>
    <scope>NUCLEOTIDE SEQUENCE [LARGE SCALE GENOMIC DNA]</scope>
    <source>
        <strain evidence="2">CECT 9128</strain>
    </source>
</reference>
<keyword evidence="2" id="KW-1185">Reference proteome</keyword>
<sequence>MNKSKVIDLNIKKDYNRKLDKIVEKLEDIDKVIFGSMIELSTSDKWKDWSEKQKEGTVFEFNETMFENCPDINVAKLLDLRRKLDSTILELTQANKELS</sequence>
<evidence type="ECO:0000313" key="2">
    <source>
        <dbReference type="Proteomes" id="UP001595793"/>
    </source>
</evidence>
<protein>
    <recommendedName>
        <fullName evidence="3">DUF4298 domain-containing protein</fullName>
    </recommendedName>
</protein>